<evidence type="ECO:0000313" key="1">
    <source>
        <dbReference type="EMBL" id="OJD18928.1"/>
    </source>
</evidence>
<organism evidence="1 2">
    <name type="scientific">Blastomyces percursus</name>
    <dbReference type="NCBI Taxonomy" id="1658174"/>
    <lineage>
        <taxon>Eukaryota</taxon>
        <taxon>Fungi</taxon>
        <taxon>Dikarya</taxon>
        <taxon>Ascomycota</taxon>
        <taxon>Pezizomycotina</taxon>
        <taxon>Eurotiomycetes</taxon>
        <taxon>Eurotiomycetidae</taxon>
        <taxon>Onygenales</taxon>
        <taxon>Ajellomycetaceae</taxon>
        <taxon>Blastomyces</taxon>
    </lineage>
</organism>
<dbReference type="VEuPathDB" id="FungiDB:ACJ73_08677"/>
<reference evidence="1 2" key="1">
    <citation type="submission" date="2015-08" db="EMBL/GenBank/DDBJ databases">
        <title>Emmonsia species relationships and genome sequence.</title>
        <authorList>
            <person name="Cuomo C.A."/>
            <person name="Schwartz I.S."/>
            <person name="Kenyon C."/>
            <person name="De Hoog G.S."/>
            <person name="Govender N.P."/>
            <person name="Botha A."/>
            <person name="Moreno L."/>
            <person name="De Vries M."/>
            <person name="Munoz J.F."/>
            <person name="Stielow J.B."/>
        </authorList>
    </citation>
    <scope>NUCLEOTIDE SEQUENCE [LARGE SCALE GENOMIC DNA]</scope>
    <source>
        <strain evidence="1 2">EI222</strain>
    </source>
</reference>
<gene>
    <name evidence="1" type="ORF">ACJ73_08677</name>
</gene>
<dbReference type="STRING" id="1658174.A0A1J9PR51"/>
<proteinExistence type="predicted"/>
<keyword evidence="2" id="KW-1185">Reference proteome</keyword>
<dbReference type="EMBL" id="LGTZ01002130">
    <property type="protein sequence ID" value="OJD18928.1"/>
    <property type="molecule type" value="Genomic_DNA"/>
</dbReference>
<comment type="caution">
    <text evidence="1">The sequence shown here is derived from an EMBL/GenBank/DDBJ whole genome shotgun (WGS) entry which is preliminary data.</text>
</comment>
<accession>A0A1J9PR51</accession>
<name>A0A1J9PR51_9EURO</name>
<sequence length="188" mass="21461">MNDKEPYNNCVLCYLVISPASRPIHRYESPVELLKALRDALGHADRSGSCQRSGKRAKWGAARTRLARRRVVFLRAYMAVRPHTMKRSPSLNLETLPVINLFSSLRNGTLAPTRKLQQGNIEAGGFERILMKEFPPWFDWVKPLCRTIRPILFPYGEDGLIVGTPLDHRLYDPIIEAYDDTIALVETK</sequence>
<dbReference type="Proteomes" id="UP000242791">
    <property type="component" value="Unassembled WGS sequence"/>
</dbReference>
<dbReference type="AlphaFoldDB" id="A0A1J9PR51"/>
<dbReference type="OrthoDB" id="4186846at2759"/>
<protein>
    <submittedName>
        <fullName evidence="1">Uncharacterized protein</fullName>
    </submittedName>
</protein>
<evidence type="ECO:0000313" key="2">
    <source>
        <dbReference type="Proteomes" id="UP000242791"/>
    </source>
</evidence>